<accession>A0AAQ1GBC3</accession>
<dbReference type="PANTHER" id="PTHR43194">
    <property type="entry name" value="HYDROLASE ALPHA/BETA FOLD FAMILY"/>
    <property type="match status" value="1"/>
</dbReference>
<dbReference type="Pfam" id="PF00561">
    <property type="entry name" value="Abhydrolase_1"/>
    <property type="match status" value="1"/>
</dbReference>
<proteinExistence type="predicted"/>
<evidence type="ECO:0000313" key="4">
    <source>
        <dbReference type="Proteomes" id="UP000183529"/>
    </source>
</evidence>
<dbReference type="PANTHER" id="PTHR43194:SF5">
    <property type="entry name" value="PIMELOYL-[ACYL-CARRIER PROTEIN] METHYL ESTER ESTERASE"/>
    <property type="match status" value="1"/>
</dbReference>
<protein>
    <submittedName>
        <fullName evidence="3">Pimeloyl-ACP methyl ester carboxylesterase</fullName>
    </submittedName>
</protein>
<dbReference type="RefSeq" id="WP_074981275.1">
    <property type="nucleotide sequence ID" value="NZ_CADFGN010000005.1"/>
</dbReference>
<name>A0AAQ1GBC3_9BURK</name>
<feature type="domain" description="AB hydrolase-1" evidence="2">
    <location>
        <begin position="23"/>
        <end position="253"/>
    </location>
</feature>
<dbReference type="EMBL" id="FNZM01000001">
    <property type="protein sequence ID" value="SEI91329.1"/>
    <property type="molecule type" value="Genomic_DNA"/>
</dbReference>
<feature type="compositionally biased region" description="Low complexity" evidence="1">
    <location>
        <begin position="306"/>
        <end position="318"/>
    </location>
</feature>
<dbReference type="InterPro" id="IPR000073">
    <property type="entry name" value="AB_hydrolase_1"/>
</dbReference>
<gene>
    <name evidence="3" type="ORF">SAMN05216550_101382</name>
</gene>
<organism evidence="3 4">
    <name type="scientific">Paraburkholderia tropica</name>
    <dbReference type="NCBI Taxonomy" id="92647"/>
    <lineage>
        <taxon>Bacteria</taxon>
        <taxon>Pseudomonadati</taxon>
        <taxon>Pseudomonadota</taxon>
        <taxon>Betaproteobacteria</taxon>
        <taxon>Burkholderiales</taxon>
        <taxon>Burkholderiaceae</taxon>
        <taxon>Paraburkholderia</taxon>
    </lineage>
</organism>
<reference evidence="3 4" key="1">
    <citation type="submission" date="2016-10" db="EMBL/GenBank/DDBJ databases">
        <authorList>
            <person name="Varghese N."/>
            <person name="Submissions S."/>
        </authorList>
    </citation>
    <scope>NUCLEOTIDE SEQUENCE [LARGE SCALE GENOMIC DNA]</scope>
    <source>
        <strain evidence="3 4">LMG 22274</strain>
    </source>
</reference>
<feature type="compositionally biased region" description="Low complexity" evidence="1">
    <location>
        <begin position="267"/>
        <end position="278"/>
    </location>
</feature>
<dbReference type="SUPFAM" id="SSF53474">
    <property type="entry name" value="alpha/beta-Hydrolases"/>
    <property type="match status" value="1"/>
</dbReference>
<dbReference type="InterPro" id="IPR050228">
    <property type="entry name" value="Carboxylesterase_BioH"/>
</dbReference>
<comment type="caution">
    <text evidence="3">The sequence shown here is derived from an EMBL/GenBank/DDBJ whole genome shotgun (WGS) entry which is preliminary data.</text>
</comment>
<dbReference type="AlphaFoldDB" id="A0AAQ1GBC3"/>
<dbReference type="Proteomes" id="UP000183529">
    <property type="component" value="Unassembled WGS sequence"/>
</dbReference>
<dbReference type="InterPro" id="IPR029058">
    <property type="entry name" value="AB_hydrolase_fold"/>
</dbReference>
<evidence type="ECO:0000256" key="1">
    <source>
        <dbReference type="SAM" id="MobiDB-lite"/>
    </source>
</evidence>
<dbReference type="Gene3D" id="3.40.50.1820">
    <property type="entry name" value="alpha/beta hydrolase"/>
    <property type="match status" value="1"/>
</dbReference>
<evidence type="ECO:0000259" key="2">
    <source>
        <dbReference type="Pfam" id="PF00561"/>
    </source>
</evidence>
<sequence>MSAHSNPDPNPNANPSPWILLRGLTRESRHWGAFASLLEARCGAVLPVDLPGNGTRHHAISPLEVSEYVDAVRRELQRALGQGDGAPPYRVLAMSLGGMVATAWALRYPAEIVRLVLVNTSMRPFSRFDERLRPAAWPALLHAAQHWRGRDRIGVAETRIHAATCARRDTLAADLDTWRAIRASAPVSRANALRQLWAAARFSAHGVPRCEVLVASSRADRLVNPVCSARLAQAWDARHLEHPWAGHDLPHDDPHWLIDAICASEPASEPASAATDAPAHVDTRADTRTDAAADPQPDPQPDPRTDPAAAPDGPASPA</sequence>
<evidence type="ECO:0000313" key="3">
    <source>
        <dbReference type="EMBL" id="SEI91329.1"/>
    </source>
</evidence>
<feature type="compositionally biased region" description="Basic and acidic residues" evidence="1">
    <location>
        <begin position="279"/>
        <end position="291"/>
    </location>
</feature>
<feature type="region of interest" description="Disordered" evidence="1">
    <location>
        <begin position="267"/>
        <end position="318"/>
    </location>
</feature>